<keyword evidence="3" id="KW-1185">Reference proteome</keyword>
<protein>
    <recommendedName>
        <fullName evidence="4">Inhibitor I9 domain-containing protein</fullName>
    </recommendedName>
</protein>
<dbReference type="RefSeq" id="XP_030845766.1">
    <property type="nucleotide sequence ID" value="XM_030989906.1"/>
</dbReference>
<keyword evidence="1" id="KW-0732">Signal</keyword>
<dbReference type="SUPFAM" id="SSF54897">
    <property type="entry name" value="Protease propeptides/inhibitors"/>
    <property type="match status" value="1"/>
</dbReference>
<evidence type="ECO:0000256" key="1">
    <source>
        <dbReference type="SAM" id="SignalP"/>
    </source>
</evidence>
<dbReference type="GeneID" id="115925871"/>
<dbReference type="EnsemblMetazoa" id="XM_030989906">
    <property type="protein sequence ID" value="XP_030845766"/>
    <property type="gene ID" value="LOC115925871"/>
</dbReference>
<proteinExistence type="predicted"/>
<dbReference type="KEGG" id="spu:115925871"/>
<organism evidence="2 3">
    <name type="scientific">Strongylocentrotus purpuratus</name>
    <name type="common">Purple sea urchin</name>
    <dbReference type="NCBI Taxonomy" id="7668"/>
    <lineage>
        <taxon>Eukaryota</taxon>
        <taxon>Metazoa</taxon>
        <taxon>Echinodermata</taxon>
        <taxon>Eleutherozoa</taxon>
        <taxon>Echinozoa</taxon>
        <taxon>Echinoidea</taxon>
        <taxon>Euechinoidea</taxon>
        <taxon>Echinacea</taxon>
        <taxon>Camarodonta</taxon>
        <taxon>Echinidea</taxon>
        <taxon>Strongylocentrotidae</taxon>
        <taxon>Strongylocentrotus</taxon>
    </lineage>
</organism>
<dbReference type="InterPro" id="IPR037045">
    <property type="entry name" value="S8pro/Inhibitor_I9_sf"/>
</dbReference>
<reference evidence="2" key="2">
    <citation type="submission" date="2021-01" db="UniProtKB">
        <authorList>
            <consortium name="EnsemblMetazoa"/>
        </authorList>
    </citation>
    <scope>IDENTIFICATION</scope>
</reference>
<evidence type="ECO:0008006" key="4">
    <source>
        <dbReference type="Google" id="ProtNLM"/>
    </source>
</evidence>
<feature type="signal peptide" evidence="1">
    <location>
        <begin position="1"/>
        <end position="15"/>
    </location>
</feature>
<sequence length="82" mass="9000">MRGFIALLLVAVAYASPVLRAREPIQDSYIVKLQNDVDLDDFISTVRLAGGKLGSVYRKVFKGFAVELSSKVLDLVSNLSQL</sequence>
<dbReference type="Proteomes" id="UP000007110">
    <property type="component" value="Unassembled WGS sequence"/>
</dbReference>
<dbReference type="Gene3D" id="3.30.70.80">
    <property type="entry name" value="Peptidase S8 propeptide/proteinase inhibitor I9"/>
    <property type="match status" value="1"/>
</dbReference>
<name>A0A7M7T0Y8_STRPU</name>
<evidence type="ECO:0000313" key="3">
    <source>
        <dbReference type="Proteomes" id="UP000007110"/>
    </source>
</evidence>
<evidence type="ECO:0000313" key="2">
    <source>
        <dbReference type="EnsemblMetazoa" id="XP_030845766"/>
    </source>
</evidence>
<dbReference type="AlphaFoldDB" id="A0A7M7T0Y8"/>
<dbReference type="InParanoid" id="A0A7M7T0Y8"/>
<accession>A0A7M7T0Y8</accession>
<reference evidence="3" key="1">
    <citation type="submission" date="2015-02" db="EMBL/GenBank/DDBJ databases">
        <title>Genome sequencing for Strongylocentrotus purpuratus.</title>
        <authorList>
            <person name="Murali S."/>
            <person name="Liu Y."/>
            <person name="Vee V."/>
            <person name="English A."/>
            <person name="Wang M."/>
            <person name="Skinner E."/>
            <person name="Han Y."/>
            <person name="Muzny D.M."/>
            <person name="Worley K.C."/>
            <person name="Gibbs R.A."/>
        </authorList>
    </citation>
    <scope>NUCLEOTIDE SEQUENCE</scope>
</reference>
<feature type="chain" id="PRO_5029818650" description="Inhibitor I9 domain-containing protein" evidence="1">
    <location>
        <begin position="16"/>
        <end position="82"/>
    </location>
</feature>